<dbReference type="KEGG" id="ach:Achl_4309"/>
<gene>
    <name evidence="1" type="ordered locus">Achl_4309</name>
</gene>
<reference evidence="1" key="1">
    <citation type="submission" date="2009-01" db="EMBL/GenBank/DDBJ databases">
        <title>Complete sequence of plasmid1 of Arthrobacter chlorophenolicus A6.</title>
        <authorList>
            <consortium name="US DOE Joint Genome Institute"/>
            <person name="Lucas S."/>
            <person name="Copeland A."/>
            <person name="Lapidus A."/>
            <person name="Glavina del Rio T."/>
            <person name="Tice H."/>
            <person name="Bruce D."/>
            <person name="Goodwin L."/>
            <person name="Pitluck S."/>
            <person name="Goltsman E."/>
            <person name="Clum A."/>
            <person name="Larimer F."/>
            <person name="Land M."/>
            <person name="Hauser L."/>
            <person name="Kyrpides N."/>
            <person name="Mikhailova N."/>
            <person name="Jansson J."/>
            <person name="Richardson P."/>
        </authorList>
    </citation>
    <scope>NUCLEOTIDE SEQUENCE [LARGE SCALE GENOMIC DNA]</scope>
    <source>
        <strain evidence="1">A6</strain>
        <plasmid evidence="1">pACHL01</plasmid>
    </source>
</reference>
<geneLocation type="plasmid" evidence="1 2">
    <name>pACHL01</name>
</geneLocation>
<dbReference type="HOGENOM" id="CLU_2178360_0_0_11"/>
<organism evidence="1 2">
    <name type="scientific">Pseudarthrobacter chlorophenolicus (strain ATCC 700700 / DSM 12829 / CIP 107037 / JCM 12360 / KCTC 9906 / NCIMB 13794 / A6)</name>
    <name type="common">Arthrobacter chlorophenolicus</name>
    <dbReference type="NCBI Taxonomy" id="452863"/>
    <lineage>
        <taxon>Bacteria</taxon>
        <taxon>Bacillati</taxon>
        <taxon>Actinomycetota</taxon>
        <taxon>Actinomycetes</taxon>
        <taxon>Micrococcales</taxon>
        <taxon>Micrococcaceae</taxon>
        <taxon>Pseudarthrobacter</taxon>
    </lineage>
</organism>
<dbReference type="AlphaFoldDB" id="B8HIL3"/>
<evidence type="ECO:0000313" key="1">
    <source>
        <dbReference type="EMBL" id="ACL42260.1"/>
    </source>
</evidence>
<proteinExistence type="predicted"/>
<dbReference type="EMBL" id="CP001342">
    <property type="protein sequence ID" value="ACL42260.1"/>
    <property type="molecule type" value="Genomic_DNA"/>
</dbReference>
<accession>B8HIL3</accession>
<protein>
    <submittedName>
        <fullName evidence="1">Uncharacterized protein</fullName>
    </submittedName>
</protein>
<evidence type="ECO:0000313" key="2">
    <source>
        <dbReference type="Proteomes" id="UP000002505"/>
    </source>
</evidence>
<keyword evidence="1" id="KW-0614">Plasmid</keyword>
<dbReference type="RefSeq" id="WP_012623277.1">
    <property type="nucleotide sequence ID" value="NC_011879.1"/>
</dbReference>
<name>B8HIL3_PSECP</name>
<dbReference type="Proteomes" id="UP000002505">
    <property type="component" value="Plasmid pACHL01"/>
</dbReference>
<keyword evidence="2" id="KW-1185">Reference proteome</keyword>
<sequence>MFPIDHTSDRPEVPYSERIFAASKDVFDAYARDEEWTRAVPLHEAYVLFFMETVSDAIGALNQQWKDNGMMGTFPDSLAVQDELKRIICLEDKQTQEAQEAATRKPKEG</sequence>